<organism evidence="1 2">
    <name type="scientific">Chaenocephalus aceratus</name>
    <name type="common">Blackfin icefish</name>
    <name type="synonym">Chaenichthys aceratus</name>
    <dbReference type="NCBI Taxonomy" id="36190"/>
    <lineage>
        <taxon>Eukaryota</taxon>
        <taxon>Metazoa</taxon>
        <taxon>Chordata</taxon>
        <taxon>Craniata</taxon>
        <taxon>Vertebrata</taxon>
        <taxon>Euteleostomi</taxon>
        <taxon>Actinopterygii</taxon>
        <taxon>Neopterygii</taxon>
        <taxon>Teleostei</taxon>
        <taxon>Neoteleostei</taxon>
        <taxon>Acanthomorphata</taxon>
        <taxon>Eupercaria</taxon>
        <taxon>Perciformes</taxon>
        <taxon>Notothenioidei</taxon>
        <taxon>Channichthyidae</taxon>
        <taxon>Chaenocephalus</taxon>
    </lineage>
</organism>
<name>A0ACB9XDK5_CHAAC</name>
<accession>A0ACB9XDK5</accession>
<proteinExistence type="predicted"/>
<reference evidence="1" key="1">
    <citation type="submission" date="2022-05" db="EMBL/GenBank/DDBJ databases">
        <title>Chromosome-level genome of Chaenocephalus aceratus.</title>
        <authorList>
            <person name="Park H."/>
        </authorList>
    </citation>
    <scope>NUCLEOTIDE SEQUENCE</scope>
    <source>
        <strain evidence="1">KU_202001</strain>
    </source>
</reference>
<feature type="non-terminal residue" evidence="1">
    <location>
        <position position="71"/>
    </location>
</feature>
<gene>
    <name evidence="1" type="ORF">KUCAC02_020789</name>
</gene>
<sequence>SVCLPDTCLAWPSFALISSVNGSHPHRPTARGCHTAPTARGNISVCRRTDDTTCFALLAPCLPTHTHTQWL</sequence>
<evidence type="ECO:0000313" key="2">
    <source>
        <dbReference type="Proteomes" id="UP001057452"/>
    </source>
</evidence>
<dbReference type="Proteomes" id="UP001057452">
    <property type="component" value="Chromosome 6"/>
</dbReference>
<comment type="caution">
    <text evidence="1">The sequence shown here is derived from an EMBL/GenBank/DDBJ whole genome shotgun (WGS) entry which is preliminary data.</text>
</comment>
<feature type="non-terminal residue" evidence="1">
    <location>
        <position position="1"/>
    </location>
</feature>
<keyword evidence="2" id="KW-1185">Reference proteome</keyword>
<protein>
    <submittedName>
        <fullName evidence="1">Uncharacterized protein</fullName>
    </submittedName>
</protein>
<dbReference type="EMBL" id="CM043790">
    <property type="protein sequence ID" value="KAI4825091.1"/>
    <property type="molecule type" value="Genomic_DNA"/>
</dbReference>
<evidence type="ECO:0000313" key="1">
    <source>
        <dbReference type="EMBL" id="KAI4825091.1"/>
    </source>
</evidence>